<evidence type="ECO:0000313" key="1">
    <source>
        <dbReference type="Ensembl" id="ENSCINP00000036159.1"/>
    </source>
</evidence>
<reference evidence="1" key="4">
    <citation type="submission" date="2025-09" db="UniProtKB">
        <authorList>
            <consortium name="Ensembl"/>
        </authorList>
    </citation>
    <scope>IDENTIFICATION</scope>
</reference>
<dbReference type="InParanoid" id="H2Y2M4"/>
<accession>H2Y2M4</accession>
<protein>
    <submittedName>
        <fullName evidence="1">Uncharacterized protein</fullName>
    </submittedName>
</protein>
<organism evidence="1 2">
    <name type="scientific">Ciona intestinalis</name>
    <name type="common">Transparent sea squirt</name>
    <name type="synonym">Ascidia intestinalis</name>
    <dbReference type="NCBI Taxonomy" id="7719"/>
    <lineage>
        <taxon>Eukaryota</taxon>
        <taxon>Metazoa</taxon>
        <taxon>Chordata</taxon>
        <taxon>Tunicata</taxon>
        <taxon>Ascidiacea</taxon>
        <taxon>Phlebobranchia</taxon>
        <taxon>Cionidae</taxon>
        <taxon>Ciona</taxon>
    </lineage>
</organism>
<name>H2Y2M4_CIOIN</name>
<keyword evidence="2" id="KW-1185">Reference proteome</keyword>
<proteinExistence type="predicted"/>
<dbReference type="Proteomes" id="UP000008144">
    <property type="component" value="Chromosome 3"/>
</dbReference>
<dbReference type="HOGENOM" id="CLU_2533190_0_0_1"/>
<evidence type="ECO:0000313" key="2">
    <source>
        <dbReference type="Proteomes" id="UP000008144"/>
    </source>
</evidence>
<reference evidence="2" key="1">
    <citation type="journal article" date="2002" name="Science">
        <title>The draft genome of Ciona intestinalis: insights into chordate and vertebrate origins.</title>
        <authorList>
            <person name="Dehal P."/>
            <person name="Satou Y."/>
            <person name="Campbell R.K."/>
            <person name="Chapman J."/>
            <person name="Degnan B."/>
            <person name="De Tomaso A."/>
            <person name="Davidson B."/>
            <person name="Di Gregorio A."/>
            <person name="Gelpke M."/>
            <person name="Goodstein D.M."/>
            <person name="Harafuji N."/>
            <person name="Hastings K.E."/>
            <person name="Ho I."/>
            <person name="Hotta K."/>
            <person name="Huang W."/>
            <person name="Kawashima T."/>
            <person name="Lemaire P."/>
            <person name="Martinez D."/>
            <person name="Meinertzhagen I.A."/>
            <person name="Necula S."/>
            <person name="Nonaka M."/>
            <person name="Putnam N."/>
            <person name="Rash S."/>
            <person name="Saiga H."/>
            <person name="Satake M."/>
            <person name="Terry A."/>
            <person name="Yamada L."/>
            <person name="Wang H.G."/>
            <person name="Awazu S."/>
            <person name="Azumi K."/>
            <person name="Boore J."/>
            <person name="Branno M."/>
            <person name="Chin-Bow S."/>
            <person name="DeSantis R."/>
            <person name="Doyle S."/>
            <person name="Francino P."/>
            <person name="Keys D.N."/>
            <person name="Haga S."/>
            <person name="Hayashi H."/>
            <person name="Hino K."/>
            <person name="Imai K.S."/>
            <person name="Inaba K."/>
            <person name="Kano S."/>
            <person name="Kobayashi K."/>
            <person name="Kobayashi M."/>
            <person name="Lee B.I."/>
            <person name="Makabe K.W."/>
            <person name="Manohar C."/>
            <person name="Matassi G."/>
            <person name="Medina M."/>
            <person name="Mochizuki Y."/>
            <person name="Mount S."/>
            <person name="Morishita T."/>
            <person name="Miura S."/>
            <person name="Nakayama A."/>
            <person name="Nishizaka S."/>
            <person name="Nomoto H."/>
            <person name="Ohta F."/>
            <person name="Oishi K."/>
            <person name="Rigoutsos I."/>
            <person name="Sano M."/>
            <person name="Sasaki A."/>
            <person name="Sasakura Y."/>
            <person name="Shoguchi E."/>
            <person name="Shin-i T."/>
            <person name="Spagnuolo A."/>
            <person name="Stainier D."/>
            <person name="Suzuki M.M."/>
            <person name="Tassy O."/>
            <person name="Takatori N."/>
            <person name="Tokuoka M."/>
            <person name="Yagi K."/>
            <person name="Yoshizaki F."/>
            <person name="Wada S."/>
            <person name="Zhang C."/>
            <person name="Hyatt P.D."/>
            <person name="Larimer F."/>
            <person name="Detter C."/>
            <person name="Doggett N."/>
            <person name="Glavina T."/>
            <person name="Hawkins T."/>
            <person name="Richardson P."/>
            <person name="Lucas S."/>
            <person name="Kohara Y."/>
            <person name="Levine M."/>
            <person name="Satoh N."/>
            <person name="Rokhsar D.S."/>
        </authorList>
    </citation>
    <scope>NUCLEOTIDE SEQUENCE [LARGE SCALE GENOMIC DNA]</scope>
</reference>
<dbReference type="EMBL" id="EAAA01001763">
    <property type="status" value="NOT_ANNOTATED_CDS"/>
    <property type="molecule type" value="Genomic_DNA"/>
</dbReference>
<reference evidence="1" key="2">
    <citation type="journal article" date="2008" name="Genome Biol.">
        <title>Improved genome assembly and evidence-based global gene model set for the chordate Ciona intestinalis: new insight into intron and operon populations.</title>
        <authorList>
            <person name="Satou Y."/>
            <person name="Mineta K."/>
            <person name="Ogasawara M."/>
            <person name="Sasakura Y."/>
            <person name="Shoguchi E."/>
            <person name="Ueno K."/>
            <person name="Yamada L."/>
            <person name="Matsumoto J."/>
            <person name="Wasserscheid J."/>
            <person name="Dewar K."/>
            <person name="Wiley G.B."/>
            <person name="Macmil S.L."/>
            <person name="Roe B.A."/>
            <person name="Zeller R.W."/>
            <person name="Hastings K.E."/>
            <person name="Lemaire P."/>
            <person name="Lindquist E."/>
            <person name="Endo T."/>
            <person name="Hotta K."/>
            <person name="Inaba K."/>
        </authorList>
    </citation>
    <scope>NUCLEOTIDE SEQUENCE [LARGE SCALE GENOMIC DNA]</scope>
    <source>
        <strain evidence="1">wild type</strain>
    </source>
</reference>
<reference evidence="1" key="3">
    <citation type="submission" date="2025-08" db="UniProtKB">
        <authorList>
            <consortium name="Ensembl"/>
        </authorList>
    </citation>
    <scope>IDENTIFICATION</scope>
</reference>
<dbReference type="Ensembl" id="ENSCINT00000030537.1">
    <property type="protein sequence ID" value="ENSCINP00000036159.1"/>
    <property type="gene ID" value="ENSCING00000018085.1"/>
</dbReference>
<dbReference type="AlphaFoldDB" id="H2Y2M4"/>
<sequence length="84" mass="9752">NNVHSLLQKGQYRNPPFTNVLNGFQRFSLLVPHVTHTELVPCPRLSMPQPLHHHLHLAVIDPHFHHCRRENSQLRSPSKHCLCS</sequence>